<dbReference type="Proteomes" id="UP000010321">
    <property type="component" value="Unassembled WGS sequence"/>
</dbReference>
<sequence>MHLSVHSAFCILTSINKKAGKQVYVPADYLHIIIYKVNTRNQLVRSE</sequence>
<organism evidence="1 2">
    <name type="scientific">Bacteroides clarus YIT 12056</name>
    <dbReference type="NCBI Taxonomy" id="762984"/>
    <lineage>
        <taxon>Bacteria</taxon>
        <taxon>Pseudomonadati</taxon>
        <taxon>Bacteroidota</taxon>
        <taxon>Bacteroidia</taxon>
        <taxon>Bacteroidales</taxon>
        <taxon>Bacteroidaceae</taxon>
        <taxon>Bacteroides</taxon>
    </lineage>
</organism>
<evidence type="ECO:0000313" key="1">
    <source>
        <dbReference type="EMBL" id="EGF52958.1"/>
    </source>
</evidence>
<name>A0ABP2KTM5_9BACE</name>
<accession>A0ABP2KTM5</accession>
<evidence type="ECO:0000313" key="2">
    <source>
        <dbReference type="Proteomes" id="UP000010321"/>
    </source>
</evidence>
<reference evidence="1 2" key="1">
    <citation type="submission" date="2011-02" db="EMBL/GenBank/DDBJ databases">
        <authorList>
            <person name="Weinstock G."/>
            <person name="Sodergren E."/>
            <person name="Clifton S."/>
            <person name="Fulton L."/>
            <person name="Fulton B."/>
            <person name="Courtney L."/>
            <person name="Fronick C."/>
            <person name="Harrison M."/>
            <person name="Strong C."/>
            <person name="Farmer C."/>
            <person name="Delahaunty K."/>
            <person name="Markovic C."/>
            <person name="Hall O."/>
            <person name="Minx P."/>
            <person name="Tomlinson C."/>
            <person name="Mitreva M."/>
            <person name="Hou S."/>
            <person name="Chen J."/>
            <person name="Wollam A."/>
            <person name="Pepin K.H."/>
            <person name="Johnson M."/>
            <person name="Bhonagiri V."/>
            <person name="Zhang X."/>
            <person name="Suruliraj S."/>
            <person name="Warren W."/>
            <person name="Chinwalla A."/>
            <person name="Mardis E.R."/>
            <person name="Wilson R.K."/>
        </authorList>
    </citation>
    <scope>NUCLEOTIDE SEQUENCE [LARGE SCALE GENOMIC DNA]</scope>
    <source>
        <strain evidence="1 2">YIT 12056</strain>
    </source>
</reference>
<comment type="caution">
    <text evidence="1">The sequence shown here is derived from an EMBL/GenBank/DDBJ whole genome shotgun (WGS) entry which is preliminary data.</text>
</comment>
<protein>
    <submittedName>
        <fullName evidence="1">Uncharacterized protein</fullName>
    </submittedName>
</protein>
<keyword evidence="2" id="KW-1185">Reference proteome</keyword>
<gene>
    <name evidence="1" type="ORF">HMPREF9445_01287</name>
</gene>
<dbReference type="EMBL" id="AFBM01000010">
    <property type="protein sequence ID" value="EGF52958.1"/>
    <property type="molecule type" value="Genomic_DNA"/>
</dbReference>
<proteinExistence type="predicted"/>